<reference evidence="2 3" key="1">
    <citation type="submission" date="2024-08" db="EMBL/GenBank/DDBJ databases">
        <title>Gnathostoma spinigerum genome.</title>
        <authorList>
            <person name="Gonzalez-Bertolin B."/>
            <person name="Monzon S."/>
            <person name="Zaballos A."/>
            <person name="Jimenez P."/>
            <person name="Dekumyoy P."/>
            <person name="Varona S."/>
            <person name="Cuesta I."/>
            <person name="Sumanam S."/>
            <person name="Adisakwattana P."/>
            <person name="Gasser R.B."/>
            <person name="Hernandez-Gonzalez A."/>
            <person name="Young N.D."/>
            <person name="Perteguer M.J."/>
        </authorList>
    </citation>
    <scope>NUCLEOTIDE SEQUENCE [LARGE SCALE GENOMIC DNA]</scope>
    <source>
        <strain evidence="2">AL3</strain>
        <tissue evidence="2">Liver</tissue>
    </source>
</reference>
<dbReference type="Pfam" id="PF03314">
    <property type="entry name" value="DUF273"/>
    <property type="match status" value="1"/>
</dbReference>
<dbReference type="Gene3D" id="3.90.550.10">
    <property type="entry name" value="Spore Coat Polysaccharide Biosynthesis Protein SpsA, Chain A"/>
    <property type="match status" value="1"/>
</dbReference>
<sequence>MRVLTVDIIFFNDCSYQTFLFPLALLSCESSLNLDLYLQGKRYYEASRATHILWYTSERDLSKSKATAMTMKAVLSLLNFPFTPRWRLHTALNVCFTCCSIVFMIFILLAVETRFHIRQYNLITKMTTFVQSGSLNFGEYPKRKAMAECASLFGRILVLIVVRNESMRTHYKVAHDSIRCYLKSTKYTLKVVDIDEDPRGQKCPHKQMFFKRHCIASEYLKETDWLLMLDADTGVVNPNHCIEEWINPTVDVLLYERFFNYEIAAGNYLVSA</sequence>
<dbReference type="EMBL" id="JBGFUD010008617">
    <property type="protein sequence ID" value="MFH4982168.1"/>
    <property type="molecule type" value="Genomic_DNA"/>
</dbReference>
<dbReference type="InterPro" id="IPR029044">
    <property type="entry name" value="Nucleotide-diphossugar_trans"/>
</dbReference>
<keyword evidence="1" id="KW-0472">Membrane</keyword>
<dbReference type="InterPro" id="IPR004988">
    <property type="entry name" value="DUF273"/>
</dbReference>
<gene>
    <name evidence="2" type="ORF">AB6A40_008877</name>
</gene>
<name>A0ABD6EYL3_9BILA</name>
<proteinExistence type="predicted"/>
<comment type="caution">
    <text evidence="2">The sequence shown here is derived from an EMBL/GenBank/DDBJ whole genome shotgun (WGS) entry which is preliminary data.</text>
</comment>
<dbReference type="PANTHER" id="PTHR31562">
    <property type="entry name" value="PROTEIN CBG18972"/>
    <property type="match status" value="1"/>
</dbReference>
<evidence type="ECO:0000313" key="2">
    <source>
        <dbReference type="EMBL" id="MFH4982168.1"/>
    </source>
</evidence>
<keyword evidence="3" id="KW-1185">Reference proteome</keyword>
<evidence type="ECO:0000256" key="1">
    <source>
        <dbReference type="SAM" id="Phobius"/>
    </source>
</evidence>
<dbReference type="AlphaFoldDB" id="A0ABD6EYL3"/>
<protein>
    <submittedName>
        <fullName evidence="2">Uncharacterized protein</fullName>
    </submittedName>
</protein>
<accession>A0ABD6EYL3</accession>
<feature type="transmembrane region" description="Helical" evidence="1">
    <location>
        <begin position="91"/>
        <end position="111"/>
    </location>
</feature>
<dbReference type="Proteomes" id="UP001608902">
    <property type="component" value="Unassembled WGS sequence"/>
</dbReference>
<dbReference type="PROSITE" id="PS51257">
    <property type="entry name" value="PROKAR_LIPOPROTEIN"/>
    <property type="match status" value="1"/>
</dbReference>
<keyword evidence="1" id="KW-1133">Transmembrane helix</keyword>
<dbReference type="PANTHER" id="PTHR31562:SF8">
    <property type="entry name" value="ALPHA-1,6-MANNOSYLTRANSFERASE"/>
    <property type="match status" value="1"/>
</dbReference>
<keyword evidence="1" id="KW-0812">Transmembrane</keyword>
<organism evidence="2 3">
    <name type="scientific">Gnathostoma spinigerum</name>
    <dbReference type="NCBI Taxonomy" id="75299"/>
    <lineage>
        <taxon>Eukaryota</taxon>
        <taxon>Metazoa</taxon>
        <taxon>Ecdysozoa</taxon>
        <taxon>Nematoda</taxon>
        <taxon>Chromadorea</taxon>
        <taxon>Rhabditida</taxon>
        <taxon>Spirurina</taxon>
        <taxon>Gnathostomatomorpha</taxon>
        <taxon>Gnathostomatoidea</taxon>
        <taxon>Gnathostomatidae</taxon>
        <taxon>Gnathostoma</taxon>
    </lineage>
</organism>
<evidence type="ECO:0000313" key="3">
    <source>
        <dbReference type="Proteomes" id="UP001608902"/>
    </source>
</evidence>